<comment type="caution">
    <text evidence="1">The sequence shown here is derived from an EMBL/GenBank/DDBJ whole genome shotgun (WGS) entry which is preliminary data.</text>
</comment>
<evidence type="ECO:0000313" key="1">
    <source>
        <dbReference type="EMBL" id="MFC5720560.1"/>
    </source>
</evidence>
<dbReference type="EMBL" id="JBHSPB010000005">
    <property type="protein sequence ID" value="MFC5720560.1"/>
    <property type="molecule type" value="Genomic_DNA"/>
</dbReference>
<name>A0ABW0YVI7_9ACTN</name>
<dbReference type="RefSeq" id="WP_390315710.1">
    <property type="nucleotide sequence ID" value="NZ_JBHSPB010000005.1"/>
</dbReference>
<dbReference type="Pfam" id="PF12900">
    <property type="entry name" value="Pyridox_ox_2"/>
    <property type="match status" value="1"/>
</dbReference>
<keyword evidence="2" id="KW-1185">Reference proteome</keyword>
<dbReference type="SUPFAM" id="SSF50475">
    <property type="entry name" value="FMN-binding split barrel"/>
    <property type="match status" value="1"/>
</dbReference>
<reference evidence="2" key="1">
    <citation type="journal article" date="2019" name="Int. J. Syst. Evol. Microbiol.">
        <title>The Global Catalogue of Microorganisms (GCM) 10K type strain sequencing project: providing services to taxonomists for standard genome sequencing and annotation.</title>
        <authorList>
            <consortium name="The Broad Institute Genomics Platform"/>
            <consortium name="The Broad Institute Genome Sequencing Center for Infectious Disease"/>
            <person name="Wu L."/>
            <person name="Ma J."/>
        </authorList>
    </citation>
    <scope>NUCLEOTIDE SEQUENCE [LARGE SCALE GENOMIC DNA]</scope>
    <source>
        <strain evidence="2">CGMCC 4.7304</strain>
    </source>
</reference>
<dbReference type="InterPro" id="IPR012349">
    <property type="entry name" value="Split_barrel_FMN-bd"/>
</dbReference>
<proteinExistence type="predicted"/>
<accession>A0ABW0YVI7</accession>
<sequence length="139" mass="15289">MTTSSRPRRMVDVSGAEALYLLGGSSHGRLMYEQRDTLAVGPASHAVEQGRLVVRTPALSWRFSGRVSVTYHAEHIHRDSGAGWAVTVSGRAEPITDAEEDAHYRRVLSGWAPGPHDTLLRIHPQSVNGYRFAQSVDMP</sequence>
<dbReference type="Gene3D" id="2.30.110.10">
    <property type="entry name" value="Electron Transport, Fmn-binding Protein, Chain A"/>
    <property type="match status" value="1"/>
</dbReference>
<organism evidence="1 2">
    <name type="scientific">Streptomyces gamaensis</name>
    <dbReference type="NCBI Taxonomy" id="1763542"/>
    <lineage>
        <taxon>Bacteria</taxon>
        <taxon>Bacillati</taxon>
        <taxon>Actinomycetota</taxon>
        <taxon>Actinomycetes</taxon>
        <taxon>Kitasatosporales</taxon>
        <taxon>Streptomycetaceae</taxon>
        <taxon>Streptomyces</taxon>
    </lineage>
</organism>
<protein>
    <submittedName>
        <fullName evidence="1">Pyridoxamine 5'-phosphate oxidase family protein</fullName>
    </submittedName>
</protein>
<gene>
    <name evidence="1" type="ORF">ACFP1Z_10345</name>
</gene>
<dbReference type="InterPro" id="IPR024747">
    <property type="entry name" value="Pyridox_Oxase-rel"/>
</dbReference>
<dbReference type="Proteomes" id="UP001596083">
    <property type="component" value="Unassembled WGS sequence"/>
</dbReference>
<evidence type="ECO:0000313" key="2">
    <source>
        <dbReference type="Proteomes" id="UP001596083"/>
    </source>
</evidence>